<dbReference type="InterPro" id="IPR012337">
    <property type="entry name" value="RNaseH-like_sf"/>
</dbReference>
<dbReference type="PANTHER" id="PTHR42648">
    <property type="entry name" value="TRANSPOSASE, PUTATIVE-RELATED"/>
    <property type="match status" value="1"/>
</dbReference>
<protein>
    <submittedName>
        <fullName evidence="3">Integrase core domain-containing protein</fullName>
    </submittedName>
</protein>
<evidence type="ECO:0000259" key="2">
    <source>
        <dbReference type="PROSITE" id="PS50994"/>
    </source>
</evidence>
<feature type="non-terminal residue" evidence="3">
    <location>
        <position position="1"/>
    </location>
</feature>
<keyword evidence="4" id="KW-1185">Reference proteome</keyword>
<dbReference type="GO" id="GO:0003676">
    <property type="term" value="F:nucleic acid binding"/>
    <property type="evidence" value="ECO:0007669"/>
    <property type="project" value="InterPro"/>
</dbReference>
<dbReference type="InterPro" id="IPR001584">
    <property type="entry name" value="Integrase_cat-core"/>
</dbReference>
<dbReference type="Gene3D" id="3.30.420.10">
    <property type="entry name" value="Ribonuclease H-like superfamily/Ribonuclease H"/>
    <property type="match status" value="1"/>
</dbReference>
<dbReference type="Proteomes" id="UP000199258">
    <property type="component" value="Unassembled WGS sequence"/>
</dbReference>
<dbReference type="SUPFAM" id="SSF53098">
    <property type="entry name" value="Ribonuclease H-like"/>
    <property type="match status" value="1"/>
</dbReference>
<evidence type="ECO:0000256" key="1">
    <source>
        <dbReference type="SAM" id="MobiDB-lite"/>
    </source>
</evidence>
<dbReference type="Pfam" id="PF00665">
    <property type="entry name" value="rve"/>
    <property type="match status" value="1"/>
</dbReference>
<evidence type="ECO:0000313" key="4">
    <source>
        <dbReference type="Proteomes" id="UP000199258"/>
    </source>
</evidence>
<dbReference type="InterPro" id="IPR036397">
    <property type="entry name" value="RNaseH_sf"/>
</dbReference>
<dbReference type="PANTHER" id="PTHR42648:SF15">
    <property type="entry name" value="BLL8290 PROTEIN"/>
    <property type="match status" value="1"/>
</dbReference>
<reference evidence="3 4" key="1">
    <citation type="submission" date="2016-10" db="EMBL/GenBank/DDBJ databases">
        <authorList>
            <person name="de Groot N.N."/>
        </authorList>
    </citation>
    <scope>NUCLEOTIDE SEQUENCE [LARGE SCALE GENOMIC DNA]</scope>
    <source>
        <strain evidence="3 4">NP_1H</strain>
    </source>
</reference>
<name>A0A1G8NNC9_9MICC</name>
<evidence type="ECO:0000313" key="3">
    <source>
        <dbReference type="EMBL" id="SDI81723.1"/>
    </source>
</evidence>
<dbReference type="AlphaFoldDB" id="A0A1G8NNC9"/>
<sequence length="168" mass="19278">QRNRRPGYHFIHNAVDDYSRFAYSEILTDEKKETVAAFWNRANTWFESRGITVQRVLTDNGNGYRSRAFADAHGPRIKHKRTRPYRPQTNGKVERFNRTMLDERAYAAPTLQKRTVSPRFRPGCIITITEAIEAIEATPHSKVSHQPAASPNSQAIHLDATPLHRPVD</sequence>
<gene>
    <name evidence="3" type="ORF">SAMN04488693_1251</name>
</gene>
<feature type="domain" description="Integrase catalytic" evidence="2">
    <location>
        <begin position="1"/>
        <end position="155"/>
    </location>
</feature>
<proteinExistence type="predicted"/>
<dbReference type="PROSITE" id="PS50994">
    <property type="entry name" value="INTEGRASE"/>
    <property type="match status" value="1"/>
</dbReference>
<dbReference type="EMBL" id="FNDT01000025">
    <property type="protein sequence ID" value="SDI81723.1"/>
    <property type="molecule type" value="Genomic_DNA"/>
</dbReference>
<accession>A0A1G8NNC9</accession>
<dbReference type="GO" id="GO:0015074">
    <property type="term" value="P:DNA integration"/>
    <property type="evidence" value="ECO:0007669"/>
    <property type="project" value="InterPro"/>
</dbReference>
<feature type="region of interest" description="Disordered" evidence="1">
    <location>
        <begin position="139"/>
        <end position="168"/>
    </location>
</feature>
<dbReference type="InterPro" id="IPR039537">
    <property type="entry name" value="Retrotran_Ty1/copia-like"/>
</dbReference>
<organism evidence="3 4">
    <name type="scientific">Arthrobacter subterraneus</name>
    <dbReference type="NCBI Taxonomy" id="335973"/>
    <lineage>
        <taxon>Bacteria</taxon>
        <taxon>Bacillati</taxon>
        <taxon>Actinomycetota</taxon>
        <taxon>Actinomycetes</taxon>
        <taxon>Micrococcales</taxon>
        <taxon>Micrococcaceae</taxon>
        <taxon>Arthrobacter</taxon>
    </lineage>
</organism>